<evidence type="ECO:0000313" key="3">
    <source>
        <dbReference type="Proteomes" id="UP000239494"/>
    </source>
</evidence>
<accession>A0A2T0T012</accession>
<dbReference type="AlphaFoldDB" id="A0A2T0T012"/>
<evidence type="ECO:0000313" key="2">
    <source>
        <dbReference type="EMBL" id="PRY39008.1"/>
    </source>
</evidence>
<gene>
    <name evidence="2" type="ORF">CLV43_108408</name>
</gene>
<dbReference type="InterPro" id="IPR011009">
    <property type="entry name" value="Kinase-like_dom_sf"/>
</dbReference>
<keyword evidence="2" id="KW-0808">Transferase</keyword>
<sequence length="268" mass="30115">MRITAAVARFASVTRDEVLQDRPHRRVERIGDTVRRPTYPWSPAIHALLQHLEAVGFRYAPRVLGLDEDGREVLTYVEGESGPQGWAKVVDDAGLARFARLLRDYHDAVQDFVPPDGVSWSTGKAGAGDDEVICHGDFGPWNVVWQGGHPVGILDWDYARPASRIHDIVYALEYVAPFRDDAECLRALRYPDPPDRRHRVELFAATYGLTSTSGLVDAVIEVQRDGIEQVRTLADAGMQPQVDWIAEGHLEELEGRISWSQANRHLFE</sequence>
<dbReference type="EMBL" id="PVTF01000008">
    <property type="protein sequence ID" value="PRY39008.1"/>
    <property type="molecule type" value="Genomic_DNA"/>
</dbReference>
<protein>
    <submittedName>
        <fullName evidence="2">Phosphotransferase family enzyme</fullName>
    </submittedName>
</protein>
<name>A0A2T0T012_9PSEU</name>
<dbReference type="InterPro" id="IPR002575">
    <property type="entry name" value="Aminoglycoside_PTrfase"/>
</dbReference>
<comment type="caution">
    <text evidence="2">The sequence shown here is derived from an EMBL/GenBank/DDBJ whole genome shotgun (WGS) entry which is preliminary data.</text>
</comment>
<organism evidence="2 3">
    <name type="scientific">Umezawaea tangerina</name>
    <dbReference type="NCBI Taxonomy" id="84725"/>
    <lineage>
        <taxon>Bacteria</taxon>
        <taxon>Bacillati</taxon>
        <taxon>Actinomycetota</taxon>
        <taxon>Actinomycetes</taxon>
        <taxon>Pseudonocardiales</taxon>
        <taxon>Pseudonocardiaceae</taxon>
        <taxon>Umezawaea</taxon>
    </lineage>
</organism>
<dbReference type="GO" id="GO:0016740">
    <property type="term" value="F:transferase activity"/>
    <property type="evidence" value="ECO:0007669"/>
    <property type="project" value="UniProtKB-KW"/>
</dbReference>
<dbReference type="Pfam" id="PF01636">
    <property type="entry name" value="APH"/>
    <property type="match status" value="1"/>
</dbReference>
<proteinExistence type="predicted"/>
<dbReference type="SUPFAM" id="SSF56112">
    <property type="entry name" value="Protein kinase-like (PK-like)"/>
    <property type="match status" value="1"/>
</dbReference>
<keyword evidence="3" id="KW-1185">Reference proteome</keyword>
<reference evidence="2 3" key="1">
    <citation type="submission" date="2018-03" db="EMBL/GenBank/DDBJ databases">
        <title>Genomic Encyclopedia of Archaeal and Bacterial Type Strains, Phase II (KMG-II): from individual species to whole genera.</title>
        <authorList>
            <person name="Goeker M."/>
        </authorList>
    </citation>
    <scope>NUCLEOTIDE SEQUENCE [LARGE SCALE GENOMIC DNA]</scope>
    <source>
        <strain evidence="2 3">DSM 44720</strain>
    </source>
</reference>
<dbReference type="Proteomes" id="UP000239494">
    <property type="component" value="Unassembled WGS sequence"/>
</dbReference>
<evidence type="ECO:0000259" key="1">
    <source>
        <dbReference type="Pfam" id="PF01636"/>
    </source>
</evidence>
<dbReference type="Gene3D" id="3.90.1200.10">
    <property type="match status" value="1"/>
</dbReference>
<feature type="domain" description="Aminoglycoside phosphotransferase" evidence="1">
    <location>
        <begin position="129"/>
        <end position="188"/>
    </location>
</feature>